<dbReference type="AlphaFoldDB" id="A0A328B5Z5"/>
<dbReference type="RefSeq" id="WP_111278563.1">
    <property type="nucleotide sequence ID" value="NZ_QFYS01000014.1"/>
</dbReference>
<dbReference type="SUPFAM" id="SSF47672">
    <property type="entry name" value="Transferrin receptor-like dimerisation domain"/>
    <property type="match status" value="1"/>
</dbReference>
<keyword evidence="2" id="KW-0732">Signal</keyword>
<sequence>MPSRSRLAALLAATALAALAPAAAQSADAALEAKFDAAIDPAEMGAWLKTMSAEPIHVGAPHNRKNAEMTLAQFKAWGWDAKIETIPVLYPTPKEVSLELVAGAGAPFKATLTEAPVAGDESSARTKDQLPAYVAFQGDGDVTAPVVYVNYGLPADYEALARLGVSVKGKIVIARYGQGWRGLKPKLAQEQGAVGAIIYSDPREDGYAVEDVYPAGPARPPQGFQRGSVADMTIFPGDPTTPGYGSSEDGKRMSREESPAILKIPTLPISYGDAQVILKALDGPVAPASFRGALPLTYHVGGGEAAKVRLKVLSDWSLKPAHNVVATLKGKTRPNEWVLRGNHRDGWVFGATDPLSGHVAMMAEAKALGALYKAGWRPDRTIVYLSWDAEEPLLLGSTEWAETHAAELKKKGLVYINSDSNGRGFLDVGGSHALQRFVNEVATDVKDPQTGVSVRDRARAGLTVQGEAPGASARAVARGKIAADPARDLPLDPLGSGSDYSAFLQHLGLATLNVGFGGEGDSGGVYHSAYDTYEHHSRFVDPGHAYAGALAKVAGRMVLRMADADTPVQRYGDLADTVAVYLDEVKKLADTTRDQAQTRARLLAAGAYRLADDPTIPRGDPPALPASPALDFAPMDASLAKLKASAAAFDQALAAKGATLGAAQRKKLDALLLTQEQRLLRDKGLPFRAWYKHMIYAPGRFTGYGAKTLPGIREAIEERRFEDATTYIALTSEALTDYAAGLDAATAVVNGG</sequence>
<comment type="similarity">
    <text evidence="1">Belongs to the peptidase M28 family. M28B subfamily.</text>
</comment>
<dbReference type="CDD" id="cd02121">
    <property type="entry name" value="PA_GCPII_like"/>
    <property type="match status" value="1"/>
</dbReference>
<organism evidence="6 7">
    <name type="scientific">Phenylobacterium kunshanense</name>
    <dbReference type="NCBI Taxonomy" id="1445034"/>
    <lineage>
        <taxon>Bacteria</taxon>
        <taxon>Pseudomonadati</taxon>
        <taxon>Pseudomonadota</taxon>
        <taxon>Alphaproteobacteria</taxon>
        <taxon>Caulobacterales</taxon>
        <taxon>Caulobacteraceae</taxon>
        <taxon>Phenylobacterium</taxon>
    </lineage>
</organism>
<evidence type="ECO:0000256" key="1">
    <source>
        <dbReference type="ARBA" id="ARBA00005634"/>
    </source>
</evidence>
<dbReference type="SUPFAM" id="SSF52025">
    <property type="entry name" value="PA domain"/>
    <property type="match status" value="1"/>
</dbReference>
<dbReference type="Pfam" id="PF04253">
    <property type="entry name" value="TFR_dimer"/>
    <property type="match status" value="1"/>
</dbReference>
<dbReference type="FunFam" id="3.40.630.10:FF:000101">
    <property type="entry name" value="N-acetylated alpha-linked acidic dipeptidase like 1"/>
    <property type="match status" value="1"/>
</dbReference>
<evidence type="ECO:0000259" key="5">
    <source>
        <dbReference type="Pfam" id="PF04389"/>
    </source>
</evidence>
<evidence type="ECO:0000259" key="4">
    <source>
        <dbReference type="Pfam" id="PF04253"/>
    </source>
</evidence>
<dbReference type="Proteomes" id="UP000249524">
    <property type="component" value="Unassembled WGS sequence"/>
</dbReference>
<dbReference type="InterPro" id="IPR003137">
    <property type="entry name" value="PA_domain"/>
</dbReference>
<dbReference type="PANTHER" id="PTHR10404:SF46">
    <property type="entry name" value="VACUOLAR PROTEIN SORTING-ASSOCIATED PROTEIN 70"/>
    <property type="match status" value="1"/>
</dbReference>
<dbReference type="OrthoDB" id="3646048at2"/>
<dbReference type="GO" id="GO:0016787">
    <property type="term" value="F:hydrolase activity"/>
    <property type="evidence" value="ECO:0007669"/>
    <property type="project" value="UniProtKB-KW"/>
</dbReference>
<dbReference type="Gene3D" id="3.50.30.30">
    <property type="match status" value="1"/>
</dbReference>
<dbReference type="InterPro" id="IPR039373">
    <property type="entry name" value="Peptidase_M28B"/>
</dbReference>
<evidence type="ECO:0000259" key="3">
    <source>
        <dbReference type="Pfam" id="PF02225"/>
    </source>
</evidence>
<feature type="domain" description="Transferrin receptor-like dimerisation" evidence="4">
    <location>
        <begin position="630"/>
        <end position="741"/>
    </location>
</feature>
<protein>
    <submittedName>
        <fullName evidence="6">Folate hydrolase</fullName>
    </submittedName>
</protein>
<feature type="domain" description="Peptidase M28" evidence="5">
    <location>
        <begin position="323"/>
        <end position="423"/>
    </location>
</feature>
<comment type="caution">
    <text evidence="6">The sequence shown here is derived from an EMBL/GenBank/DDBJ whole genome shotgun (WGS) entry which is preliminary data.</text>
</comment>
<keyword evidence="6" id="KW-0378">Hydrolase</keyword>
<evidence type="ECO:0000313" key="6">
    <source>
        <dbReference type="EMBL" id="RAK62015.1"/>
    </source>
</evidence>
<dbReference type="Gene3D" id="1.20.930.40">
    <property type="entry name" value="Transferrin receptor-like, dimerisation domain"/>
    <property type="match status" value="1"/>
</dbReference>
<reference evidence="6 7" key="1">
    <citation type="submission" date="2018-05" db="EMBL/GenBank/DDBJ databases">
        <authorList>
            <person name="Lanie J.A."/>
            <person name="Ng W.-L."/>
            <person name="Kazmierczak K.M."/>
            <person name="Andrzejewski T.M."/>
            <person name="Davidsen T.M."/>
            <person name="Wayne K.J."/>
            <person name="Tettelin H."/>
            <person name="Glass J.I."/>
            <person name="Rusch D."/>
            <person name="Podicherti R."/>
            <person name="Tsui H.-C.T."/>
            <person name="Winkler M.E."/>
        </authorList>
    </citation>
    <scope>NUCLEOTIDE SEQUENCE [LARGE SCALE GENOMIC DNA]</scope>
    <source>
        <strain evidence="6 7">BUT-10</strain>
    </source>
</reference>
<accession>A0A328B5Z5</accession>
<evidence type="ECO:0000313" key="7">
    <source>
        <dbReference type="Proteomes" id="UP000249524"/>
    </source>
</evidence>
<dbReference type="Pfam" id="PF04389">
    <property type="entry name" value="Peptidase_M28"/>
    <property type="match status" value="1"/>
</dbReference>
<dbReference type="PANTHER" id="PTHR10404">
    <property type="entry name" value="N-ACETYLATED-ALPHA-LINKED ACIDIC DIPEPTIDASE"/>
    <property type="match status" value="1"/>
</dbReference>
<feature type="signal peptide" evidence="2">
    <location>
        <begin position="1"/>
        <end position="26"/>
    </location>
</feature>
<dbReference type="Gene3D" id="3.40.630.10">
    <property type="entry name" value="Zn peptidases"/>
    <property type="match status" value="1"/>
</dbReference>
<dbReference type="InterPro" id="IPR036757">
    <property type="entry name" value="TFR-like_dimer_dom_sf"/>
</dbReference>
<dbReference type="InterPro" id="IPR007484">
    <property type="entry name" value="Peptidase_M28"/>
</dbReference>
<feature type="domain" description="PA" evidence="3">
    <location>
        <begin position="142"/>
        <end position="210"/>
    </location>
</feature>
<evidence type="ECO:0000256" key="2">
    <source>
        <dbReference type="SAM" id="SignalP"/>
    </source>
</evidence>
<feature type="chain" id="PRO_5016360071" evidence="2">
    <location>
        <begin position="27"/>
        <end position="752"/>
    </location>
</feature>
<dbReference type="InterPro" id="IPR046450">
    <property type="entry name" value="PA_dom_sf"/>
</dbReference>
<dbReference type="EMBL" id="QFYS01000014">
    <property type="protein sequence ID" value="RAK62015.1"/>
    <property type="molecule type" value="Genomic_DNA"/>
</dbReference>
<keyword evidence="7" id="KW-1185">Reference proteome</keyword>
<dbReference type="SUPFAM" id="SSF53187">
    <property type="entry name" value="Zn-dependent exopeptidases"/>
    <property type="match status" value="1"/>
</dbReference>
<proteinExistence type="inferred from homology"/>
<gene>
    <name evidence="6" type="ORF">DJ019_20070</name>
</gene>
<dbReference type="Pfam" id="PF02225">
    <property type="entry name" value="PA"/>
    <property type="match status" value="1"/>
</dbReference>
<name>A0A328B5Z5_9CAUL</name>
<dbReference type="InterPro" id="IPR007365">
    <property type="entry name" value="TFR-like_dimer_dom"/>
</dbReference>